<dbReference type="InterPro" id="IPR012317">
    <property type="entry name" value="Poly(ADP-ribose)pol_cat_dom"/>
</dbReference>
<dbReference type="SUPFAM" id="SSF56399">
    <property type="entry name" value="ADP-ribosylation"/>
    <property type="match status" value="1"/>
</dbReference>
<dbReference type="GO" id="GO:0003714">
    <property type="term" value="F:transcription corepressor activity"/>
    <property type="evidence" value="ECO:0007669"/>
    <property type="project" value="TreeGrafter"/>
</dbReference>
<dbReference type="Proteomes" id="UP001195483">
    <property type="component" value="Unassembled WGS sequence"/>
</dbReference>
<evidence type="ECO:0000259" key="8">
    <source>
        <dbReference type="PROSITE" id="PS51059"/>
    </source>
</evidence>
<feature type="domain" description="Macro" evidence="9">
    <location>
        <begin position="74"/>
        <end position="257"/>
    </location>
</feature>
<dbReference type="GO" id="GO:0005737">
    <property type="term" value="C:cytoplasm"/>
    <property type="evidence" value="ECO:0007669"/>
    <property type="project" value="TreeGrafter"/>
</dbReference>
<dbReference type="SMART" id="SM00506">
    <property type="entry name" value="A1pp"/>
    <property type="match status" value="2"/>
</dbReference>
<dbReference type="InterPro" id="IPR002589">
    <property type="entry name" value="Macro_dom"/>
</dbReference>
<evidence type="ECO:0000256" key="7">
    <source>
        <dbReference type="SAM" id="MobiDB-lite"/>
    </source>
</evidence>
<dbReference type="AlphaFoldDB" id="A0AAE0RPH8"/>
<reference evidence="10" key="2">
    <citation type="journal article" date="2021" name="Genome Biol. Evol.">
        <title>Developing a high-quality reference genome for a parasitic bivalve with doubly uniparental inheritance (Bivalvia: Unionida).</title>
        <authorList>
            <person name="Smith C.H."/>
        </authorList>
    </citation>
    <scope>NUCLEOTIDE SEQUENCE</scope>
    <source>
        <strain evidence="10">CHS0354</strain>
        <tissue evidence="10">Mantle</tissue>
    </source>
</reference>
<dbReference type="GO" id="GO:0005634">
    <property type="term" value="C:nucleus"/>
    <property type="evidence" value="ECO:0007669"/>
    <property type="project" value="UniProtKB-SubCell"/>
</dbReference>
<reference evidence="10" key="3">
    <citation type="submission" date="2023-05" db="EMBL/GenBank/DDBJ databases">
        <authorList>
            <person name="Smith C.H."/>
        </authorList>
    </citation>
    <scope>NUCLEOTIDE SEQUENCE</scope>
    <source>
        <strain evidence="10">CHS0354</strain>
        <tissue evidence="10">Mantle</tissue>
    </source>
</reference>
<dbReference type="InterPro" id="IPR043472">
    <property type="entry name" value="Macro_dom-like"/>
</dbReference>
<name>A0AAE0RPH8_9BIVA</name>
<keyword evidence="4 6" id="KW-0520">NAD</keyword>
<feature type="region of interest" description="Disordered" evidence="7">
    <location>
        <begin position="462"/>
        <end position="481"/>
    </location>
</feature>
<dbReference type="PANTHER" id="PTHR14453">
    <property type="entry name" value="PARP/ZINC FINGER CCCH TYPE DOMAIN CONTAINING PROTEIN"/>
    <property type="match status" value="1"/>
</dbReference>
<organism evidence="10 11">
    <name type="scientific">Potamilus streckersoni</name>
    <dbReference type="NCBI Taxonomy" id="2493646"/>
    <lineage>
        <taxon>Eukaryota</taxon>
        <taxon>Metazoa</taxon>
        <taxon>Spiralia</taxon>
        <taxon>Lophotrochozoa</taxon>
        <taxon>Mollusca</taxon>
        <taxon>Bivalvia</taxon>
        <taxon>Autobranchia</taxon>
        <taxon>Heteroconchia</taxon>
        <taxon>Palaeoheterodonta</taxon>
        <taxon>Unionida</taxon>
        <taxon>Unionoidea</taxon>
        <taxon>Unionidae</taxon>
        <taxon>Ambleminae</taxon>
        <taxon>Lampsilini</taxon>
        <taxon>Potamilus</taxon>
    </lineage>
</organism>
<dbReference type="Pfam" id="PF00644">
    <property type="entry name" value="PARP"/>
    <property type="match status" value="1"/>
</dbReference>
<reference evidence="10" key="1">
    <citation type="journal article" date="2021" name="Genome Biol. Evol.">
        <title>A High-Quality Reference Genome for a Parasitic Bivalve with Doubly Uniparental Inheritance (Bivalvia: Unionida).</title>
        <authorList>
            <person name="Smith C.H."/>
        </authorList>
    </citation>
    <scope>NUCLEOTIDE SEQUENCE</scope>
    <source>
        <strain evidence="10">CHS0354</strain>
    </source>
</reference>
<evidence type="ECO:0000256" key="1">
    <source>
        <dbReference type="ARBA" id="ARBA00004123"/>
    </source>
</evidence>
<dbReference type="Gene3D" id="3.90.228.10">
    <property type="match status" value="1"/>
</dbReference>
<comment type="caution">
    <text evidence="10">The sequence shown here is derived from an EMBL/GenBank/DDBJ whole genome shotgun (WGS) entry which is preliminary data.</text>
</comment>
<evidence type="ECO:0000256" key="6">
    <source>
        <dbReference type="RuleBase" id="RU362114"/>
    </source>
</evidence>
<evidence type="ECO:0000259" key="9">
    <source>
        <dbReference type="PROSITE" id="PS51154"/>
    </source>
</evidence>
<dbReference type="EMBL" id="JAEAOA010001813">
    <property type="protein sequence ID" value="KAK3577209.1"/>
    <property type="molecule type" value="Genomic_DNA"/>
</dbReference>
<evidence type="ECO:0000313" key="11">
    <source>
        <dbReference type="Proteomes" id="UP001195483"/>
    </source>
</evidence>
<evidence type="ECO:0000256" key="5">
    <source>
        <dbReference type="ARBA" id="ARBA00023242"/>
    </source>
</evidence>
<feature type="domain" description="Macro" evidence="9">
    <location>
        <begin position="272"/>
        <end position="451"/>
    </location>
</feature>
<keyword evidence="5" id="KW-0539">Nucleus</keyword>
<gene>
    <name evidence="10" type="ORF">CHS0354_030480</name>
</gene>
<dbReference type="SUPFAM" id="SSF52949">
    <property type="entry name" value="Macro domain-like"/>
    <property type="match status" value="2"/>
</dbReference>
<comment type="subcellular location">
    <subcellularLocation>
        <location evidence="1">Nucleus</location>
    </subcellularLocation>
</comment>
<dbReference type="PANTHER" id="PTHR14453:SF67">
    <property type="entry name" value="POLY [ADP-RIBOSE] POLYMERASE"/>
    <property type="match status" value="1"/>
</dbReference>
<dbReference type="GO" id="GO:0003950">
    <property type="term" value="F:NAD+ poly-ADP-ribosyltransferase activity"/>
    <property type="evidence" value="ECO:0007669"/>
    <property type="project" value="UniProtKB-UniRule"/>
</dbReference>
<evidence type="ECO:0000256" key="2">
    <source>
        <dbReference type="ARBA" id="ARBA00022676"/>
    </source>
</evidence>
<dbReference type="PROSITE" id="PS51154">
    <property type="entry name" value="MACRO"/>
    <property type="match status" value="2"/>
</dbReference>
<dbReference type="Pfam" id="PF01661">
    <property type="entry name" value="Macro"/>
    <property type="match status" value="2"/>
</dbReference>
<evidence type="ECO:0000256" key="4">
    <source>
        <dbReference type="ARBA" id="ARBA00023027"/>
    </source>
</evidence>
<accession>A0AAE0RPH8</accession>
<proteinExistence type="predicted"/>
<dbReference type="PROSITE" id="PS51059">
    <property type="entry name" value="PARP_CATALYTIC"/>
    <property type="match status" value="1"/>
</dbReference>
<keyword evidence="2 6" id="KW-0328">Glycosyltransferase</keyword>
<keyword evidence="11" id="KW-1185">Reference proteome</keyword>
<dbReference type="EC" id="2.4.2.-" evidence="6"/>
<evidence type="ECO:0000313" key="10">
    <source>
        <dbReference type="EMBL" id="KAK3577209.1"/>
    </source>
</evidence>
<dbReference type="InterPro" id="IPR052056">
    <property type="entry name" value="Mono-ARTD/PARP"/>
</dbReference>
<dbReference type="Gene3D" id="3.40.220.10">
    <property type="entry name" value="Leucine Aminopeptidase, subunit E, domain 1"/>
    <property type="match status" value="2"/>
</dbReference>
<keyword evidence="3 6" id="KW-0808">Transferase</keyword>
<dbReference type="GO" id="GO:0010629">
    <property type="term" value="P:negative regulation of gene expression"/>
    <property type="evidence" value="ECO:0007669"/>
    <property type="project" value="TreeGrafter"/>
</dbReference>
<protein>
    <recommendedName>
        <fullName evidence="6">Poly [ADP-ribose] polymerase</fullName>
        <shortName evidence="6">PARP</shortName>
        <ecNumber evidence="6">2.4.2.-</ecNumber>
    </recommendedName>
</protein>
<sequence length="768" mass="86369">MGAKESREYVLPRAVSLPALRDSSDTTNINSRFGFIRNLFGARSTQQPRPNFSLRSISEQNLQFDSPGPMAEAESEGKFVKFGNIKVYVVKNNLANETADIFVCSVPSSLDLSLGRAAKSLEKESGDSLQAECNSKYPNGIRNGEIAVINPGNLNCKNVFFITLPRWDSNNAQEIDKITNECLEKANQMRFISMATLALGTGYLEYPADTVATTMFNCIENFSSSTSHLCLQTIKIVVHSSSKEILKAFKSEARKRASNLETRSSSSSSLKTGVSKTYKEGNMEIKICLGKLANWKADVLVSSGSTDLQLSNGYLSSSLLEKAGSELQDECDEKYPIGIQHGEVAVTNGYNLQCNKVYHGSLPPWDETQDKKELGIFVDECLRLADRYRVQSIAFPALGTGALKYPAKHSATTLHRCIKTFVKDNPTSSIKQIYIVIYNEGINWKRIKQDFTDEFSSCVSSSQPVREHKVPKQRPPSLHPRGSKEYFTDLYNSDIYPPCYWTHYKNSKSVKQWNADTKEPTKPMFIPVDQDTFNQIKKVVELTWQKEFVGHGKDAKGLQNLNYTRIVVTKVERIENIHVFEKYANYRQIFFKAGSKQGQVTPFNDIKGLKKGPLKTTATILGSSVLAKDIYPEINEHYLFHGTKEVVVESIATQGLDDRLAENAMFGKGVYCAESSTKADQYADDKQRRSDGEKKMLLVRACLGEVYLESTSTAHQRPPCRQCKQDKCINHGTLYDSVVGEGSWNFREFVLYESMQVYPEYLITYRRA</sequence>
<feature type="domain" description="PARP catalytic" evidence="8">
    <location>
        <begin position="527"/>
        <end position="768"/>
    </location>
</feature>
<evidence type="ECO:0000256" key="3">
    <source>
        <dbReference type="ARBA" id="ARBA00022679"/>
    </source>
</evidence>